<dbReference type="PANTHER" id="PTHR47642">
    <property type="entry name" value="ATP-DEPENDENT DNA HELICASE"/>
    <property type="match status" value="1"/>
</dbReference>
<comment type="caution">
    <text evidence="4">The sequence shown here is derived from an EMBL/GenBank/DDBJ whole genome shotgun (WGS) entry which is preliminary data.</text>
</comment>
<evidence type="ECO:0000313" key="5">
    <source>
        <dbReference type="Proteomes" id="UP001187531"/>
    </source>
</evidence>
<dbReference type="Pfam" id="PF05970">
    <property type="entry name" value="PIF1"/>
    <property type="match status" value="1"/>
</dbReference>
<evidence type="ECO:0000259" key="3">
    <source>
        <dbReference type="PROSITE" id="PS50235"/>
    </source>
</evidence>
<dbReference type="InterPro" id="IPR001394">
    <property type="entry name" value="Peptidase_C19_UCH"/>
</dbReference>
<feature type="compositionally biased region" description="Basic and acidic residues" evidence="2">
    <location>
        <begin position="458"/>
        <end position="515"/>
    </location>
</feature>
<dbReference type="Pfam" id="PF00443">
    <property type="entry name" value="UCH"/>
    <property type="match status" value="1"/>
</dbReference>
<dbReference type="SUPFAM" id="SSF54001">
    <property type="entry name" value="Cysteine proteinases"/>
    <property type="match status" value="1"/>
</dbReference>
<keyword evidence="1" id="KW-0067">ATP-binding</keyword>
<dbReference type="CDD" id="cd02257">
    <property type="entry name" value="Peptidase_C19"/>
    <property type="match status" value="1"/>
</dbReference>
<dbReference type="Gene3D" id="3.40.50.300">
    <property type="entry name" value="P-loop containing nucleotide triphosphate hydrolases"/>
    <property type="match status" value="1"/>
</dbReference>
<comment type="catalytic activity">
    <reaction evidence="1">
        <text>ATP + H2O = ADP + phosphate + H(+)</text>
        <dbReference type="Rhea" id="RHEA:13065"/>
        <dbReference type="ChEBI" id="CHEBI:15377"/>
        <dbReference type="ChEBI" id="CHEBI:15378"/>
        <dbReference type="ChEBI" id="CHEBI:30616"/>
        <dbReference type="ChEBI" id="CHEBI:43474"/>
        <dbReference type="ChEBI" id="CHEBI:456216"/>
        <dbReference type="EC" id="5.6.2.3"/>
    </reaction>
</comment>
<dbReference type="InterPro" id="IPR027417">
    <property type="entry name" value="P-loop_NTPase"/>
</dbReference>
<organism evidence="4 5">
    <name type="scientific">Artemia franciscana</name>
    <name type="common">Brine shrimp</name>
    <name type="synonym">Artemia sanfranciscana</name>
    <dbReference type="NCBI Taxonomy" id="6661"/>
    <lineage>
        <taxon>Eukaryota</taxon>
        <taxon>Metazoa</taxon>
        <taxon>Ecdysozoa</taxon>
        <taxon>Arthropoda</taxon>
        <taxon>Crustacea</taxon>
        <taxon>Branchiopoda</taxon>
        <taxon>Anostraca</taxon>
        <taxon>Artemiidae</taxon>
        <taxon>Artemia</taxon>
    </lineage>
</organism>
<dbReference type="InterPro" id="IPR010285">
    <property type="entry name" value="DNA_helicase_pif1-like_DEAD"/>
</dbReference>
<feature type="compositionally biased region" description="Basic and acidic residues" evidence="2">
    <location>
        <begin position="395"/>
        <end position="452"/>
    </location>
</feature>
<sequence length="986" mass="117122">MCYAYSNCNKDSDTSVTSKHLRDQVDEKIQRKMFGEQRQQDASEFLICLVNALPETSNMRSLFDFTVETKISCVTCNELKSDKKTHSGILLINIPQKRTTSLNECITEHFQQENLFDSICSSCNTQGSLQKTEVIENNNDYLILSLNRYSFDRQSNCVVKIDTRLYKINERSVEIGDTSYTVVGFVSHIGTSANSGHYVYIRRCTMHKWILYDDQMRKPITIDPEKYSQNVYLLLLRKKSSMTHINPENIRKQLNRLNETVREKKRQEDRAEKEKKRQDIEFREKEKETDRIEKERKRQDVEFRQKEKETDRIEKERKRQETEIRQNKRRADRAEKEKKRQDVEFRQKEKETDRIEKERKRQDVEFRQKEKETDRIEKERKRQETEIRQNKRRADRAEKEKKRQDVEFRQKEKETDRIEKERKRQDVEFRQKEKETDRIEKERKRQETEIRQNKRRADRAEKEKKRQDVEFRQKEKETDRIEKERKRQDVEFRQKEKETDRIEKERKRQETEIRQNKRRADRAEKEKKRQDVEFRQKEKETDRIEKERKRAGTGKTQVLKAIVQQLLMIHKKDIEHDPEKTTILLCAPTGKAACNIGGSTLHYALSLPVSQGMKNFKDLTADKLNQLRVKLTKLKLLIIDEVSMVGANMFEMINRRLKQIMGTQQDFGGVSILFFGDLYQLRPVADRYVFQPPTSPYEALLPNFWQDNVIMFELDEIMRQKEDKKFAEALNRLRTGDHTEEDIQLFQTSKVVKAPLTVQHLFMSNTSVDKFNAVVHQNLTTEKKHYTAKDSVKGDVVQSVKQYLLEKVKHLPISETQGLPFDLRLAIKERVELTVNIEVIDHLANGSGGTIQALSDNIIWILFNDKNAGKITRNNFKSRFPNEVLRDWTPMFRTVRMFRITKKEGTEIERFQFPLRPSSAKTVHKAQGDTLEEVAIDLTGSRAFPHIHYVSLSRAKSLQGLKIVQLNETKISVSPDVQEEMNRLRQ</sequence>
<dbReference type="GO" id="GO:0005524">
    <property type="term" value="F:ATP binding"/>
    <property type="evidence" value="ECO:0007669"/>
    <property type="project" value="UniProtKB-KW"/>
</dbReference>
<feature type="domain" description="USP" evidence="3">
    <location>
        <begin position="1"/>
        <end position="239"/>
    </location>
</feature>
<dbReference type="SUPFAM" id="SSF52540">
    <property type="entry name" value="P-loop containing nucleoside triphosphate hydrolases"/>
    <property type="match status" value="2"/>
</dbReference>
<dbReference type="InterPro" id="IPR028889">
    <property type="entry name" value="USP"/>
</dbReference>
<keyword evidence="5" id="KW-1185">Reference proteome</keyword>
<name>A0AA88H1I5_ARTSF</name>
<evidence type="ECO:0000313" key="4">
    <source>
        <dbReference type="EMBL" id="KAK2701524.1"/>
    </source>
</evidence>
<keyword evidence="1" id="KW-0378">Hydrolase</keyword>
<dbReference type="GO" id="GO:0043139">
    <property type="term" value="F:5'-3' DNA helicase activity"/>
    <property type="evidence" value="ECO:0007669"/>
    <property type="project" value="UniProtKB-EC"/>
</dbReference>
<feature type="region of interest" description="Disordered" evidence="2">
    <location>
        <begin position="284"/>
        <end position="554"/>
    </location>
</feature>
<protein>
    <recommendedName>
        <fullName evidence="1">ATP-dependent DNA helicase</fullName>
        <ecNumber evidence="1">5.6.2.3</ecNumber>
    </recommendedName>
</protein>
<dbReference type="GO" id="GO:0016579">
    <property type="term" value="P:protein deubiquitination"/>
    <property type="evidence" value="ECO:0007669"/>
    <property type="project" value="InterPro"/>
</dbReference>
<dbReference type="InterPro" id="IPR038765">
    <property type="entry name" value="Papain-like_cys_pep_sf"/>
</dbReference>
<keyword evidence="1" id="KW-0547">Nucleotide-binding</keyword>
<gene>
    <name evidence="4" type="ORF">QYM36_019831</name>
</gene>
<dbReference type="EC" id="5.6.2.3" evidence="1"/>
<dbReference type="PROSITE" id="PS50235">
    <property type="entry name" value="USP_3"/>
    <property type="match status" value="1"/>
</dbReference>
<keyword evidence="1" id="KW-0234">DNA repair</keyword>
<dbReference type="GO" id="GO:0006281">
    <property type="term" value="P:DNA repair"/>
    <property type="evidence" value="ECO:0007669"/>
    <property type="project" value="UniProtKB-KW"/>
</dbReference>
<dbReference type="GO" id="GO:0000723">
    <property type="term" value="P:telomere maintenance"/>
    <property type="evidence" value="ECO:0007669"/>
    <property type="project" value="InterPro"/>
</dbReference>
<comment type="cofactor">
    <cofactor evidence="1">
        <name>Mg(2+)</name>
        <dbReference type="ChEBI" id="CHEBI:18420"/>
    </cofactor>
</comment>
<dbReference type="PANTHER" id="PTHR47642:SF5">
    <property type="entry name" value="ATP-DEPENDENT DNA HELICASE"/>
    <property type="match status" value="1"/>
</dbReference>
<feature type="compositionally biased region" description="Basic and acidic residues" evidence="2">
    <location>
        <begin position="521"/>
        <end position="550"/>
    </location>
</feature>
<dbReference type="GO" id="GO:0004843">
    <property type="term" value="F:cysteine-type deubiquitinase activity"/>
    <property type="evidence" value="ECO:0007669"/>
    <property type="project" value="InterPro"/>
</dbReference>
<evidence type="ECO:0000256" key="1">
    <source>
        <dbReference type="RuleBase" id="RU363044"/>
    </source>
</evidence>
<dbReference type="CDD" id="cd18809">
    <property type="entry name" value="SF1_C_RecD"/>
    <property type="match status" value="1"/>
</dbReference>
<keyword evidence="1" id="KW-0233">DNA recombination</keyword>
<evidence type="ECO:0000256" key="2">
    <source>
        <dbReference type="SAM" id="MobiDB-lite"/>
    </source>
</evidence>
<feature type="non-terminal residue" evidence="4">
    <location>
        <position position="986"/>
    </location>
</feature>
<dbReference type="Proteomes" id="UP001187531">
    <property type="component" value="Unassembled WGS sequence"/>
</dbReference>
<dbReference type="EMBL" id="JAVRJZ010004112">
    <property type="protein sequence ID" value="KAK2701524.1"/>
    <property type="molecule type" value="Genomic_DNA"/>
</dbReference>
<dbReference type="AlphaFoldDB" id="A0AA88H1I5"/>
<reference evidence="4" key="1">
    <citation type="submission" date="2023-07" db="EMBL/GenBank/DDBJ databases">
        <title>Chromosome-level genome assembly of Artemia franciscana.</title>
        <authorList>
            <person name="Jo E."/>
        </authorList>
    </citation>
    <scope>NUCLEOTIDE SEQUENCE</scope>
    <source>
        <tissue evidence="4">Whole body</tissue>
    </source>
</reference>
<keyword evidence="1" id="KW-0227">DNA damage</keyword>
<feature type="compositionally biased region" description="Basic and acidic residues" evidence="2">
    <location>
        <begin position="332"/>
        <end position="389"/>
    </location>
</feature>
<feature type="compositionally biased region" description="Basic and acidic residues" evidence="2">
    <location>
        <begin position="284"/>
        <end position="326"/>
    </location>
</feature>
<keyword evidence="1" id="KW-0347">Helicase</keyword>
<proteinExistence type="inferred from homology"/>
<comment type="similarity">
    <text evidence="1">Belongs to the helicase family.</text>
</comment>
<dbReference type="GO" id="GO:0006310">
    <property type="term" value="P:DNA recombination"/>
    <property type="evidence" value="ECO:0007669"/>
    <property type="project" value="UniProtKB-KW"/>
</dbReference>
<dbReference type="Gene3D" id="3.90.70.10">
    <property type="entry name" value="Cysteine proteinases"/>
    <property type="match status" value="1"/>
</dbReference>
<dbReference type="InterPro" id="IPR051055">
    <property type="entry name" value="PIF1_helicase"/>
</dbReference>
<accession>A0AA88H1I5</accession>